<protein>
    <submittedName>
        <fullName evidence="3">DUF4142 domain-containing protein</fullName>
    </submittedName>
    <submittedName>
        <fullName evidence="2">Putative outer membrane protein</fullName>
    </submittedName>
</protein>
<reference evidence="2 4" key="1">
    <citation type="submission" date="2018-06" db="EMBL/GenBank/DDBJ databases">
        <title>Genomic Encyclopedia of Archaeal and Bacterial Type Strains, Phase II (KMG-II): from individual species to whole genera.</title>
        <authorList>
            <person name="Goeker M."/>
        </authorList>
    </citation>
    <scope>NUCLEOTIDE SEQUENCE [LARGE SCALE GENOMIC DNA]</scope>
    <source>
        <strain evidence="2 4">DSM 22686</strain>
    </source>
</reference>
<name>A0A2W7R5A8_9BACT</name>
<accession>A0A2W7R5A8</accession>
<proteinExistence type="predicted"/>
<dbReference type="EMBL" id="QKZU01000012">
    <property type="protein sequence ID" value="PZX53480.1"/>
    <property type="molecule type" value="Genomic_DNA"/>
</dbReference>
<dbReference type="PANTHER" id="PTHR38593:SF1">
    <property type="entry name" value="BLR2558 PROTEIN"/>
    <property type="match status" value="1"/>
</dbReference>
<organism evidence="2 4">
    <name type="scientific">Algoriphagus ratkowskyi</name>
    <dbReference type="NCBI Taxonomy" id="57028"/>
    <lineage>
        <taxon>Bacteria</taxon>
        <taxon>Pseudomonadati</taxon>
        <taxon>Bacteroidota</taxon>
        <taxon>Cytophagia</taxon>
        <taxon>Cytophagales</taxon>
        <taxon>Cyclobacteriaceae</taxon>
        <taxon>Algoriphagus</taxon>
    </lineage>
</organism>
<dbReference type="Pfam" id="PF13628">
    <property type="entry name" value="DUF4142"/>
    <property type="match status" value="1"/>
</dbReference>
<evidence type="ECO:0000259" key="1">
    <source>
        <dbReference type="Pfam" id="PF13628"/>
    </source>
</evidence>
<dbReference type="PANTHER" id="PTHR38593">
    <property type="entry name" value="BLR2558 PROTEIN"/>
    <property type="match status" value="1"/>
</dbReference>
<gene>
    <name evidence="3" type="ORF">ESW18_15875</name>
    <name evidence="2" type="ORF">LV84_03204</name>
</gene>
<evidence type="ECO:0000313" key="5">
    <source>
        <dbReference type="Proteomes" id="UP000321927"/>
    </source>
</evidence>
<sequence length="211" mass="23226">MVIVTIVGNTKPTNYIMRTNNINQTSTNKFPRKAKITGALMLSAFCLVGMTSCEDNDDPILTTYNQQDRNFAIASSENINAQIKFGQLALDKGEDDSVLEYGTMLLSENSSSKTELEGIVNGTDVVLSKEVSSAMNAKFDELGTMSGEDFDLAFINYQIELLENSKSVYENQKDNGENNTLKAFADKTLDKVKDHKLDAAEVKAELLLEGI</sequence>
<evidence type="ECO:0000313" key="3">
    <source>
        <dbReference type="EMBL" id="TXD76484.1"/>
    </source>
</evidence>
<keyword evidence="5" id="KW-1185">Reference proteome</keyword>
<dbReference type="Proteomes" id="UP000321927">
    <property type="component" value="Unassembled WGS sequence"/>
</dbReference>
<reference evidence="3 5" key="2">
    <citation type="submission" date="2019-08" db="EMBL/GenBank/DDBJ databases">
        <title>Genome of Algoriphagus ratkowskyi IC026.</title>
        <authorList>
            <person name="Bowman J.P."/>
        </authorList>
    </citation>
    <scope>NUCLEOTIDE SEQUENCE [LARGE SCALE GENOMIC DNA]</scope>
    <source>
        <strain evidence="3 5">IC026</strain>
    </source>
</reference>
<dbReference type="InterPro" id="IPR025419">
    <property type="entry name" value="DUF4142"/>
</dbReference>
<evidence type="ECO:0000313" key="4">
    <source>
        <dbReference type="Proteomes" id="UP000249115"/>
    </source>
</evidence>
<dbReference type="EMBL" id="VORV01000011">
    <property type="protein sequence ID" value="TXD76484.1"/>
    <property type="molecule type" value="Genomic_DNA"/>
</dbReference>
<comment type="caution">
    <text evidence="2">The sequence shown here is derived from an EMBL/GenBank/DDBJ whole genome shotgun (WGS) entry which is preliminary data.</text>
</comment>
<evidence type="ECO:0000313" key="2">
    <source>
        <dbReference type="EMBL" id="PZX53480.1"/>
    </source>
</evidence>
<feature type="domain" description="DUF4142" evidence="1">
    <location>
        <begin position="67"/>
        <end position="199"/>
    </location>
</feature>
<dbReference type="Gene3D" id="1.20.1260.10">
    <property type="match status" value="1"/>
</dbReference>
<dbReference type="InterPro" id="IPR012347">
    <property type="entry name" value="Ferritin-like"/>
</dbReference>
<dbReference type="AlphaFoldDB" id="A0A2W7R5A8"/>
<dbReference type="Proteomes" id="UP000249115">
    <property type="component" value="Unassembled WGS sequence"/>
</dbReference>